<organism evidence="1">
    <name type="scientific">Rhizophora mucronata</name>
    <name type="common">Asiatic mangrove</name>
    <dbReference type="NCBI Taxonomy" id="61149"/>
    <lineage>
        <taxon>Eukaryota</taxon>
        <taxon>Viridiplantae</taxon>
        <taxon>Streptophyta</taxon>
        <taxon>Embryophyta</taxon>
        <taxon>Tracheophyta</taxon>
        <taxon>Spermatophyta</taxon>
        <taxon>Magnoliopsida</taxon>
        <taxon>eudicotyledons</taxon>
        <taxon>Gunneridae</taxon>
        <taxon>Pentapetalae</taxon>
        <taxon>rosids</taxon>
        <taxon>fabids</taxon>
        <taxon>Malpighiales</taxon>
        <taxon>Rhizophoraceae</taxon>
        <taxon>Rhizophora</taxon>
    </lineage>
</organism>
<dbReference type="EMBL" id="GGEC01063449">
    <property type="protein sequence ID" value="MBX43933.1"/>
    <property type="molecule type" value="Transcribed_RNA"/>
</dbReference>
<dbReference type="AlphaFoldDB" id="A0A2P2NN91"/>
<reference evidence="1" key="1">
    <citation type="submission" date="2018-02" db="EMBL/GenBank/DDBJ databases">
        <title>Rhizophora mucronata_Transcriptome.</title>
        <authorList>
            <person name="Meera S.P."/>
            <person name="Sreeshan A."/>
            <person name="Augustine A."/>
        </authorList>
    </citation>
    <scope>NUCLEOTIDE SEQUENCE</scope>
    <source>
        <tissue evidence="1">Leaf</tissue>
    </source>
</reference>
<accession>A0A2P2NN91</accession>
<name>A0A2P2NN91_RHIMU</name>
<proteinExistence type="predicted"/>
<protein>
    <submittedName>
        <fullName evidence="1">Uncharacterized protein</fullName>
    </submittedName>
</protein>
<sequence>MCSISWFLRFKCHDNRLSATAIGLLARNYRWYKDFVAFRCL</sequence>
<evidence type="ECO:0000313" key="1">
    <source>
        <dbReference type="EMBL" id="MBX43933.1"/>
    </source>
</evidence>